<dbReference type="Proteomes" id="UP000293637">
    <property type="component" value="Unassembled WGS sequence"/>
</dbReference>
<dbReference type="Gene3D" id="1.25.40.10">
    <property type="entry name" value="Tetratricopeptide repeat domain"/>
    <property type="match status" value="2"/>
</dbReference>
<dbReference type="InterPro" id="IPR011990">
    <property type="entry name" value="TPR-like_helical_dom_sf"/>
</dbReference>
<evidence type="ECO:0000313" key="1">
    <source>
        <dbReference type="EMBL" id="TBW73119.1"/>
    </source>
</evidence>
<gene>
    <name evidence="1" type="ORF">EQ812_04560</name>
</gene>
<accession>A0A4Q9WCN2</accession>
<dbReference type="Pfam" id="PF14559">
    <property type="entry name" value="TPR_19"/>
    <property type="match status" value="1"/>
</dbReference>
<dbReference type="AlphaFoldDB" id="A0A4Q9WCN2"/>
<dbReference type="SUPFAM" id="SSF48452">
    <property type="entry name" value="TPR-like"/>
    <property type="match status" value="2"/>
</dbReference>
<sequence>MNQQDDNVIHVKFNNHFYLKMADEKFENEDWEQAAEYYSRVMEHESDNIEVITNYTTALKELGRYKEAIAINFDLVAKNEHVRSAFNNISNVYFKLKDHYKWFIFAMSSAAMSKDVDIRAIFEDVHQVEYDDEEKFYTEVMLVSFQYVFQYLLTQQRFEDAKNYISHLEHPLRKQHIVQNSLVLCHIYLREYQQAKRICERLLKEDSSDVYALCHYTLVLYITNNKEKFNKYMKVMKKIRPMNDDERFKLGIILSYLKQYEASQKLLLPLYRKSKFPSPQMYNALSFNHYYLGNEIESEAMWKKLQHLAKNEVGPPPWTLEDSKEKFNQKVLPLLLHDNNHYRLYGIFLLNQLNGKEIFMTEEIWAILEEMTDYEKLYLTYLIQGLKLTKLDFIHRGLVELYKNKQLQQDMELSISWIDTAEALIASKVDYNEMERYLAAHVYLYYRHTALKMTKREIFDWLGVTKYKLDSAVKYLLSI</sequence>
<name>A0A4Q9WCN2_STALU</name>
<reference evidence="1 2" key="1">
    <citation type="journal article" date="2019" name="Sci. Transl. Med.">
        <title>Quorum sensing between bacterial species on the skin protects against epidermal injury in atopic dermatitis.</title>
        <authorList>
            <person name="Williams M.R."/>
        </authorList>
    </citation>
    <scope>NUCLEOTIDE SEQUENCE [LARGE SCALE GENOMIC DNA]</scope>
    <source>
        <strain evidence="1 2">E7</strain>
    </source>
</reference>
<dbReference type="EMBL" id="SCHB01000002">
    <property type="protein sequence ID" value="TBW73119.1"/>
    <property type="molecule type" value="Genomic_DNA"/>
</dbReference>
<proteinExistence type="predicted"/>
<organism evidence="1 2">
    <name type="scientific">Staphylococcus lugdunensis</name>
    <dbReference type="NCBI Taxonomy" id="28035"/>
    <lineage>
        <taxon>Bacteria</taxon>
        <taxon>Bacillati</taxon>
        <taxon>Bacillota</taxon>
        <taxon>Bacilli</taxon>
        <taxon>Bacillales</taxon>
        <taxon>Staphylococcaceae</taxon>
        <taxon>Staphylococcus</taxon>
    </lineage>
</organism>
<dbReference type="RefSeq" id="WP_002492760.1">
    <property type="nucleotide sequence ID" value="NZ_AP021848.1"/>
</dbReference>
<protein>
    <submittedName>
        <fullName evidence="1">Tetratricopeptide repeat protein</fullName>
    </submittedName>
</protein>
<dbReference type="GeneID" id="58090328"/>
<comment type="caution">
    <text evidence="1">The sequence shown here is derived from an EMBL/GenBank/DDBJ whole genome shotgun (WGS) entry which is preliminary data.</text>
</comment>
<evidence type="ECO:0000313" key="2">
    <source>
        <dbReference type="Proteomes" id="UP000293637"/>
    </source>
</evidence>